<dbReference type="KEGG" id="hcu:MUN79_24975"/>
<protein>
    <submittedName>
        <fullName evidence="1">Uncharacterized protein</fullName>
    </submittedName>
</protein>
<reference evidence="1" key="1">
    <citation type="submission" date="2022-04" db="EMBL/GenBank/DDBJ databases">
        <title>Hymenobacter sp. isolated from the air.</title>
        <authorList>
            <person name="Won M."/>
            <person name="Lee C.-M."/>
            <person name="Woen H.-Y."/>
            <person name="Kwon S.-W."/>
        </authorList>
    </citation>
    <scope>NUCLEOTIDE SEQUENCE</scope>
    <source>
        <strain evidence="1">5116S-3</strain>
    </source>
</reference>
<accession>A0A8T9Q2Z2</accession>
<gene>
    <name evidence="1" type="ORF">MUN79_24975</name>
</gene>
<keyword evidence="2" id="KW-1185">Reference proteome</keyword>
<sequence>MTTKFLATLTLATGLLSSCEDDSVQPDLIPVPRESSITVEVSEKGAAPYALKEAHVLTSNYKSAATSLVISGKLNSGQLVELNFSRTPSSSASPNSTNELTARLGTELGTATSGTTTYNSQTKLVDGSFSTTFSSTGQITGVLRGVPVQ</sequence>
<dbReference type="Proteomes" id="UP000831796">
    <property type="component" value="Chromosome"/>
</dbReference>
<evidence type="ECO:0000313" key="1">
    <source>
        <dbReference type="EMBL" id="UOQ71817.1"/>
    </source>
</evidence>
<dbReference type="AlphaFoldDB" id="A0A8T9Q2Z2"/>
<dbReference type="RefSeq" id="WP_244675219.1">
    <property type="nucleotide sequence ID" value="NZ_CP095046.1"/>
</dbReference>
<name>A0A8T9Q2Z2_9BACT</name>
<dbReference type="EMBL" id="CP095046">
    <property type="protein sequence ID" value="UOQ71817.1"/>
    <property type="molecule type" value="Genomic_DNA"/>
</dbReference>
<organism evidence="1 2">
    <name type="scientific">Hymenobacter cellulosilyticus</name>
    <dbReference type="NCBI Taxonomy" id="2932248"/>
    <lineage>
        <taxon>Bacteria</taxon>
        <taxon>Pseudomonadati</taxon>
        <taxon>Bacteroidota</taxon>
        <taxon>Cytophagia</taxon>
        <taxon>Cytophagales</taxon>
        <taxon>Hymenobacteraceae</taxon>
        <taxon>Hymenobacter</taxon>
    </lineage>
</organism>
<dbReference type="PROSITE" id="PS51257">
    <property type="entry name" value="PROKAR_LIPOPROTEIN"/>
    <property type="match status" value="1"/>
</dbReference>
<evidence type="ECO:0000313" key="2">
    <source>
        <dbReference type="Proteomes" id="UP000831796"/>
    </source>
</evidence>
<proteinExistence type="predicted"/>